<gene>
    <name evidence="2" type="ORF">ES724_14280</name>
</gene>
<dbReference type="EMBL" id="VORY01000023">
    <property type="protein sequence ID" value="TXD92283.1"/>
    <property type="molecule type" value="Genomic_DNA"/>
</dbReference>
<keyword evidence="1" id="KW-0732">Signal</keyword>
<keyword evidence="3" id="KW-1185">Reference proteome</keyword>
<dbReference type="OrthoDB" id="1524444at2"/>
<accession>A0A5C6ZRJ9</accession>
<feature type="chain" id="PRO_5022727221" evidence="1">
    <location>
        <begin position="23"/>
        <end position="190"/>
    </location>
</feature>
<name>A0A5C6ZRJ9_9FLAO</name>
<evidence type="ECO:0000313" key="2">
    <source>
        <dbReference type="EMBL" id="TXD92283.1"/>
    </source>
</evidence>
<reference evidence="2 3" key="1">
    <citation type="submission" date="2019-08" db="EMBL/GenBank/DDBJ databases">
        <title>Genome sequence of Gillisia hiemivivida IC154 (type strain).</title>
        <authorList>
            <person name="Bowman J.P."/>
        </authorList>
    </citation>
    <scope>NUCLEOTIDE SEQUENCE [LARGE SCALE GENOMIC DNA]</scope>
    <source>
        <strain evidence="2 3">IC154</strain>
    </source>
</reference>
<proteinExistence type="predicted"/>
<evidence type="ECO:0000256" key="1">
    <source>
        <dbReference type="SAM" id="SignalP"/>
    </source>
</evidence>
<evidence type="ECO:0000313" key="3">
    <source>
        <dbReference type="Proteomes" id="UP000321367"/>
    </source>
</evidence>
<dbReference type="Proteomes" id="UP000321367">
    <property type="component" value="Unassembled WGS sequence"/>
</dbReference>
<dbReference type="PROSITE" id="PS51257">
    <property type="entry name" value="PROKAR_LIPOPROTEIN"/>
    <property type="match status" value="1"/>
</dbReference>
<sequence>MKKLSTLIICALFALTSCTSDSVQGPPGPQGPEGPTGVGGFIGTAIDVTGDFTADNSYTLSLFFDDINLEVFESDAVLVYVKVGDGQDDADGNPIEIFRALPQTYFQGDKTIQYNFDFTYEDVFIFLDGVNSNGTLLDFAALDSEFRLNQKFRVIVLPAAFAENRKQLDLTNMNAVMKELNIRQADVIKQ</sequence>
<dbReference type="RefSeq" id="WP_146934063.1">
    <property type="nucleotide sequence ID" value="NZ_CBCSHZ010000026.1"/>
</dbReference>
<protein>
    <submittedName>
        <fullName evidence="2">Collagen-like protein</fullName>
    </submittedName>
</protein>
<organism evidence="2 3">
    <name type="scientific">Gillisia hiemivivida</name>
    <dbReference type="NCBI Taxonomy" id="291190"/>
    <lineage>
        <taxon>Bacteria</taxon>
        <taxon>Pseudomonadati</taxon>
        <taxon>Bacteroidota</taxon>
        <taxon>Flavobacteriia</taxon>
        <taxon>Flavobacteriales</taxon>
        <taxon>Flavobacteriaceae</taxon>
        <taxon>Gillisia</taxon>
    </lineage>
</organism>
<keyword evidence="2" id="KW-0176">Collagen</keyword>
<dbReference type="AlphaFoldDB" id="A0A5C6ZRJ9"/>
<feature type="signal peptide" evidence="1">
    <location>
        <begin position="1"/>
        <end position="22"/>
    </location>
</feature>
<comment type="caution">
    <text evidence="2">The sequence shown here is derived from an EMBL/GenBank/DDBJ whole genome shotgun (WGS) entry which is preliminary data.</text>
</comment>